<dbReference type="Gene3D" id="1.25.40.20">
    <property type="entry name" value="Ankyrin repeat-containing domain"/>
    <property type="match status" value="2"/>
</dbReference>
<evidence type="ECO:0000256" key="4">
    <source>
        <dbReference type="SAM" id="MobiDB-lite"/>
    </source>
</evidence>
<feature type="repeat" description="ANK" evidence="3">
    <location>
        <begin position="28"/>
        <end position="60"/>
    </location>
</feature>
<dbReference type="PANTHER" id="PTHR24171">
    <property type="entry name" value="ANKYRIN REPEAT DOMAIN-CONTAINING PROTEIN 39-RELATED"/>
    <property type="match status" value="1"/>
</dbReference>
<reference evidence="5" key="1">
    <citation type="journal article" date="2021" name="Nat. Commun.">
        <title>Genetic determinants of endophytism in the Arabidopsis root mycobiome.</title>
        <authorList>
            <person name="Mesny F."/>
            <person name="Miyauchi S."/>
            <person name="Thiergart T."/>
            <person name="Pickel B."/>
            <person name="Atanasova L."/>
            <person name="Karlsson M."/>
            <person name="Huettel B."/>
            <person name="Barry K.W."/>
            <person name="Haridas S."/>
            <person name="Chen C."/>
            <person name="Bauer D."/>
            <person name="Andreopoulos W."/>
            <person name="Pangilinan J."/>
            <person name="LaButti K."/>
            <person name="Riley R."/>
            <person name="Lipzen A."/>
            <person name="Clum A."/>
            <person name="Drula E."/>
            <person name="Henrissat B."/>
            <person name="Kohler A."/>
            <person name="Grigoriev I.V."/>
            <person name="Martin F.M."/>
            <person name="Hacquard S."/>
        </authorList>
    </citation>
    <scope>NUCLEOTIDE SEQUENCE</scope>
    <source>
        <strain evidence="5">FSSC 5 MPI-SDFR-AT-0091</strain>
    </source>
</reference>
<protein>
    <submittedName>
        <fullName evidence="5">Ankyrin repeat-containing domain protein</fullName>
    </submittedName>
</protein>
<accession>A0A9P9K9N3</accession>
<dbReference type="PROSITE" id="PS50088">
    <property type="entry name" value="ANK_REPEAT"/>
    <property type="match status" value="5"/>
</dbReference>
<dbReference type="Pfam" id="PF12796">
    <property type="entry name" value="Ank_2"/>
    <property type="match status" value="2"/>
</dbReference>
<feature type="non-terminal residue" evidence="5">
    <location>
        <position position="177"/>
    </location>
</feature>
<name>A0A9P9K9N3_FUSSL</name>
<dbReference type="InterPro" id="IPR036770">
    <property type="entry name" value="Ankyrin_rpt-contain_sf"/>
</dbReference>
<feature type="non-terminal residue" evidence="5">
    <location>
        <position position="1"/>
    </location>
</feature>
<evidence type="ECO:0000256" key="3">
    <source>
        <dbReference type="PROSITE-ProRule" id="PRU00023"/>
    </source>
</evidence>
<dbReference type="AlphaFoldDB" id="A0A9P9K9N3"/>
<comment type="caution">
    <text evidence="5">The sequence shown here is derived from an EMBL/GenBank/DDBJ whole genome shotgun (WGS) entry which is preliminary data.</text>
</comment>
<dbReference type="GO" id="GO:0085020">
    <property type="term" value="P:protein K6-linked ubiquitination"/>
    <property type="evidence" value="ECO:0007669"/>
    <property type="project" value="TreeGrafter"/>
</dbReference>
<feature type="region of interest" description="Disordered" evidence="4">
    <location>
        <begin position="86"/>
        <end position="112"/>
    </location>
</feature>
<dbReference type="PANTHER" id="PTHR24171:SF8">
    <property type="entry name" value="BRCA1-ASSOCIATED RING DOMAIN PROTEIN 1"/>
    <property type="match status" value="1"/>
</dbReference>
<feature type="repeat" description="ANK" evidence="3">
    <location>
        <begin position="155"/>
        <end position="177"/>
    </location>
</feature>
<gene>
    <name evidence="5" type="ORF">B0J15DRAFT_357363</name>
</gene>
<keyword evidence="1" id="KW-0677">Repeat</keyword>
<sequence length="177" mass="19140">ALYIAATHGHLDVINSLLEKDVEVDAPASHAPIHEAAKKGHYQVVERLLQAGANPDPRDRNGSSPLWTAADLGHTPTVRVLLGKGTANDVASREGDTPQPKDMQSKHSEPRAGVDIECRAINGWTPLMTAARHGYLPIVEMLLEYGANVNAREIDGWSPLMIAAENGHPEVVRVLIE</sequence>
<proteinExistence type="predicted"/>
<feature type="repeat" description="ANK" evidence="3">
    <location>
        <begin position="1"/>
        <end position="29"/>
    </location>
</feature>
<feature type="repeat" description="ANK" evidence="3">
    <location>
        <begin position="122"/>
        <end position="154"/>
    </location>
</feature>
<evidence type="ECO:0000313" key="5">
    <source>
        <dbReference type="EMBL" id="KAH7254502.1"/>
    </source>
</evidence>
<evidence type="ECO:0000256" key="2">
    <source>
        <dbReference type="ARBA" id="ARBA00023043"/>
    </source>
</evidence>
<feature type="repeat" description="ANK" evidence="3">
    <location>
        <begin position="61"/>
        <end position="93"/>
    </location>
</feature>
<keyword evidence="2 3" id="KW-0040">ANK repeat</keyword>
<dbReference type="OrthoDB" id="20872at2759"/>
<feature type="compositionally biased region" description="Basic and acidic residues" evidence="4">
    <location>
        <begin position="103"/>
        <end position="112"/>
    </location>
</feature>
<dbReference type="SUPFAM" id="SSF48403">
    <property type="entry name" value="Ankyrin repeat"/>
    <property type="match status" value="1"/>
</dbReference>
<keyword evidence="6" id="KW-1185">Reference proteome</keyword>
<dbReference type="PROSITE" id="PS50297">
    <property type="entry name" value="ANK_REP_REGION"/>
    <property type="match status" value="4"/>
</dbReference>
<organism evidence="5 6">
    <name type="scientific">Fusarium solani</name>
    <name type="common">Filamentous fungus</name>
    <dbReference type="NCBI Taxonomy" id="169388"/>
    <lineage>
        <taxon>Eukaryota</taxon>
        <taxon>Fungi</taxon>
        <taxon>Dikarya</taxon>
        <taxon>Ascomycota</taxon>
        <taxon>Pezizomycotina</taxon>
        <taxon>Sordariomycetes</taxon>
        <taxon>Hypocreomycetidae</taxon>
        <taxon>Hypocreales</taxon>
        <taxon>Nectriaceae</taxon>
        <taxon>Fusarium</taxon>
        <taxon>Fusarium solani species complex</taxon>
    </lineage>
</organism>
<evidence type="ECO:0000256" key="1">
    <source>
        <dbReference type="ARBA" id="ARBA00022737"/>
    </source>
</evidence>
<dbReference type="EMBL" id="JAGTJS010000010">
    <property type="protein sequence ID" value="KAH7254502.1"/>
    <property type="molecule type" value="Genomic_DNA"/>
</dbReference>
<dbReference type="GO" id="GO:0004842">
    <property type="term" value="F:ubiquitin-protein transferase activity"/>
    <property type="evidence" value="ECO:0007669"/>
    <property type="project" value="TreeGrafter"/>
</dbReference>
<dbReference type="Proteomes" id="UP000736672">
    <property type="component" value="Unassembled WGS sequence"/>
</dbReference>
<dbReference type="PRINTS" id="PR01415">
    <property type="entry name" value="ANKYRIN"/>
</dbReference>
<dbReference type="SMART" id="SM00248">
    <property type="entry name" value="ANK"/>
    <property type="match status" value="5"/>
</dbReference>
<dbReference type="InterPro" id="IPR002110">
    <property type="entry name" value="Ankyrin_rpt"/>
</dbReference>
<evidence type="ECO:0000313" key="6">
    <source>
        <dbReference type="Proteomes" id="UP000736672"/>
    </source>
</evidence>